<proteinExistence type="predicted"/>
<organism evidence="7 8">
    <name type="scientific">Streptomyces paromomycinus</name>
    <name type="common">Streptomyces rimosus subsp. paromomycinus</name>
    <dbReference type="NCBI Taxonomy" id="92743"/>
    <lineage>
        <taxon>Bacteria</taxon>
        <taxon>Bacillati</taxon>
        <taxon>Actinomycetota</taxon>
        <taxon>Actinomycetes</taxon>
        <taxon>Kitasatosporales</taxon>
        <taxon>Streptomycetaceae</taxon>
        <taxon>Streptomyces</taxon>
    </lineage>
</organism>
<evidence type="ECO:0000259" key="6">
    <source>
        <dbReference type="PROSITE" id="PS50045"/>
    </source>
</evidence>
<feature type="region of interest" description="Disordered" evidence="5">
    <location>
        <begin position="348"/>
        <end position="367"/>
    </location>
</feature>
<dbReference type="GO" id="GO:0043565">
    <property type="term" value="F:sequence-specific DNA binding"/>
    <property type="evidence" value="ECO:0007669"/>
    <property type="project" value="InterPro"/>
</dbReference>
<evidence type="ECO:0000313" key="8">
    <source>
        <dbReference type="Proteomes" id="UP000286746"/>
    </source>
</evidence>
<keyword evidence="1" id="KW-0547">Nucleotide-binding</keyword>
<dbReference type="Gene3D" id="1.10.8.60">
    <property type="match status" value="1"/>
</dbReference>
<dbReference type="RefSeq" id="WP_125057929.1">
    <property type="nucleotide sequence ID" value="NZ_BHZD01000001.1"/>
</dbReference>
<dbReference type="InterPro" id="IPR009057">
    <property type="entry name" value="Homeodomain-like_sf"/>
</dbReference>
<evidence type="ECO:0000256" key="1">
    <source>
        <dbReference type="ARBA" id="ARBA00022741"/>
    </source>
</evidence>
<gene>
    <name evidence="7" type="ORF">GKJPGBOP_07712</name>
</gene>
<evidence type="ECO:0000256" key="4">
    <source>
        <dbReference type="ARBA" id="ARBA00023163"/>
    </source>
</evidence>
<dbReference type="SUPFAM" id="SSF52540">
    <property type="entry name" value="P-loop containing nucleoside triphosphate hydrolases"/>
    <property type="match status" value="1"/>
</dbReference>
<dbReference type="InterPro" id="IPR002078">
    <property type="entry name" value="Sigma_54_int"/>
</dbReference>
<protein>
    <submittedName>
        <fullName evidence="7">Fis family transcriptional regulator</fullName>
    </submittedName>
</protein>
<feature type="compositionally biased region" description="Low complexity" evidence="5">
    <location>
        <begin position="349"/>
        <end position="365"/>
    </location>
</feature>
<dbReference type="Gene3D" id="1.10.10.60">
    <property type="entry name" value="Homeodomain-like"/>
    <property type="match status" value="1"/>
</dbReference>
<dbReference type="Pfam" id="PF02954">
    <property type="entry name" value="HTH_8"/>
    <property type="match status" value="1"/>
</dbReference>
<name>A0A401WF42_STREY</name>
<evidence type="ECO:0000313" key="7">
    <source>
        <dbReference type="EMBL" id="GCD47918.1"/>
    </source>
</evidence>
<keyword evidence="2" id="KW-0067">ATP-binding</keyword>
<evidence type="ECO:0000256" key="2">
    <source>
        <dbReference type="ARBA" id="ARBA00022840"/>
    </source>
</evidence>
<dbReference type="PROSITE" id="PS50045">
    <property type="entry name" value="SIGMA54_INTERACT_4"/>
    <property type="match status" value="1"/>
</dbReference>
<dbReference type="PANTHER" id="PTHR32071">
    <property type="entry name" value="TRANSCRIPTIONAL REGULATORY PROTEIN"/>
    <property type="match status" value="1"/>
</dbReference>
<evidence type="ECO:0000256" key="5">
    <source>
        <dbReference type="SAM" id="MobiDB-lite"/>
    </source>
</evidence>
<dbReference type="Pfam" id="PF25601">
    <property type="entry name" value="AAA_lid_14"/>
    <property type="match status" value="1"/>
</dbReference>
<dbReference type="GO" id="GO:0006355">
    <property type="term" value="P:regulation of DNA-templated transcription"/>
    <property type="evidence" value="ECO:0007669"/>
    <property type="project" value="InterPro"/>
</dbReference>
<dbReference type="SUPFAM" id="SSF46689">
    <property type="entry name" value="Homeodomain-like"/>
    <property type="match status" value="1"/>
</dbReference>
<keyword evidence="4" id="KW-0804">Transcription</keyword>
<comment type="caution">
    <text evidence="7">The sequence shown here is derived from an EMBL/GenBank/DDBJ whole genome shotgun (WGS) entry which is preliminary data.</text>
</comment>
<dbReference type="EMBL" id="BHZD01000001">
    <property type="protein sequence ID" value="GCD47918.1"/>
    <property type="molecule type" value="Genomic_DNA"/>
</dbReference>
<sequence length="661" mass="70100">MDFRQFPEQAAMRARERMLSGAVEAPAAARGPDGRGTAGPAAAAGSPAPATPGAAAPGVPYPRVRETVLTSWRRCRLHAVDADRLHVPHVEQHIDWDSRFLAAAAPVLDHVEQLLADCTAGVVLADSEARVLSRRGGDTAVVRLMDGVHLVPGSSYAEEAVGTNGIGTALAERRLSTVFGAEHFAGPLQRAACAGIPVRNPLTGRQEGVVNLTCLRQDASPLMAAVVRQAAADIEERLLDRYSGKERAALDAFLAAGRRTSGPVLLVTPTLRTANTEAVRLLEPQDLRQAGALAADLLAAPAGSRRQRVDVTLRLASGADVRIRCTLVGPPDRPIGCVVGMTAAEGREAPAAPDRAPGGRTGAQPTPAPLPALLPGLAGRSPSWRSASRDVVSACRQRLPTRVVGEAGVGKLALVRAAHHWVRPRKRLHVLDLTAHQDTADLLARAEEALRDEDGTVVLQHLEAANRELMSCLETLLAEARRDRGTGPWVAGLYTAPGQGPVPAAAPTGAAPPALDSAVFPCTVAVTPLRYRPEDIRDLVPALLARHSHGGTVSCTPAAMQVLTRCDWPGNVRHLSRVLQQAARGRRQADLQPHDLAPECHSSCRRTLTPWEAAERDAIVRALHDAAGNRDAAARQLGISRATIYRKIRLYGVTVAPARAR</sequence>
<dbReference type="InterPro" id="IPR002197">
    <property type="entry name" value="HTH_Fis"/>
</dbReference>
<dbReference type="InterPro" id="IPR027417">
    <property type="entry name" value="P-loop_NTPase"/>
</dbReference>
<dbReference type="PRINTS" id="PR01590">
    <property type="entry name" value="HTHFIS"/>
</dbReference>
<dbReference type="PANTHER" id="PTHR32071:SF122">
    <property type="entry name" value="SIGMA FACTOR"/>
    <property type="match status" value="1"/>
</dbReference>
<dbReference type="GO" id="GO:0005524">
    <property type="term" value="F:ATP binding"/>
    <property type="evidence" value="ECO:0007669"/>
    <property type="project" value="UniProtKB-KW"/>
</dbReference>
<feature type="domain" description="Sigma-54 factor interaction" evidence="6">
    <location>
        <begin position="377"/>
        <end position="584"/>
    </location>
</feature>
<accession>A0A401WF42</accession>
<dbReference type="InterPro" id="IPR058031">
    <property type="entry name" value="AAA_lid_NorR"/>
</dbReference>
<feature type="compositionally biased region" description="Low complexity" evidence="5">
    <location>
        <begin position="38"/>
        <end position="58"/>
    </location>
</feature>
<keyword evidence="8" id="KW-1185">Reference proteome</keyword>
<evidence type="ECO:0000256" key="3">
    <source>
        <dbReference type="ARBA" id="ARBA00023015"/>
    </source>
</evidence>
<keyword evidence="3" id="KW-0805">Transcription regulation</keyword>
<feature type="region of interest" description="Disordered" evidence="5">
    <location>
        <begin position="25"/>
        <end position="60"/>
    </location>
</feature>
<reference evidence="7 8" key="1">
    <citation type="submission" date="2018-11" db="EMBL/GenBank/DDBJ databases">
        <title>Whole genome sequence of Streptomyces paromomycinus NBRC 15454(T).</title>
        <authorList>
            <person name="Komaki H."/>
            <person name="Tamura T."/>
        </authorList>
    </citation>
    <scope>NUCLEOTIDE SEQUENCE [LARGE SCALE GENOMIC DNA]</scope>
    <source>
        <strain evidence="7 8">NBRC 15454</strain>
    </source>
</reference>
<dbReference type="Gene3D" id="3.40.50.300">
    <property type="entry name" value="P-loop containing nucleotide triphosphate hydrolases"/>
    <property type="match status" value="1"/>
</dbReference>
<dbReference type="Proteomes" id="UP000286746">
    <property type="component" value="Unassembled WGS sequence"/>
</dbReference>
<dbReference type="AlphaFoldDB" id="A0A401WF42"/>
<dbReference type="Gene3D" id="3.30.450.40">
    <property type="match status" value="1"/>
</dbReference>
<dbReference type="InterPro" id="IPR029016">
    <property type="entry name" value="GAF-like_dom_sf"/>
</dbReference>